<gene>
    <name evidence="3" type="ORF">C1SCF055_LOCUS13870</name>
</gene>
<evidence type="ECO:0000256" key="1">
    <source>
        <dbReference type="ARBA" id="ARBA00010271"/>
    </source>
</evidence>
<feature type="domain" description="Exostosin GT47" evidence="2">
    <location>
        <begin position="234"/>
        <end position="353"/>
    </location>
</feature>
<evidence type="ECO:0000313" key="3">
    <source>
        <dbReference type="EMBL" id="CAI3986525.1"/>
    </source>
</evidence>
<sequence length="426" mass="48684">MDPIDTRHVAKGFFNATSILKQLFVHYSELFQPDAVKAFQGLWQCFPPLVLPSNLNLKPFSLNRCTNRTGYLDFVAVFYPHVWQKMGRLSGPRRKKCRRFGIHLSALNCLGHDLEILLNFARDGKYEGTWNSIVASLGGPIRSWVSAWPNETLVVISSGQGRQLHPGLMSRRAENAILVTYAGATDWLEKHNAYAFTDRLAPSRPRAHATWQSSCGSSRSSQASGFANYHYPNAWPHDVTMQYPSPFDTKKYWRGPAERHILASFIGTPTHCSRQDLLQLWRGRNRTGLKVMETVQEKGLYSSILQQSRFCLVLDGHYPWTIRYLDVLQHGCVPAVVSESWHPPLHRLLAWENTGSFPTLLIHPRSMPVLDQLLARIPYTTWVKMQRLTIQLARIFDPRYSFCPASVLAEVFLSTLERHPELKSSR</sequence>
<reference evidence="3" key="1">
    <citation type="submission" date="2022-10" db="EMBL/GenBank/DDBJ databases">
        <authorList>
            <person name="Chen Y."/>
            <person name="Dougan E. K."/>
            <person name="Chan C."/>
            <person name="Rhodes N."/>
            <person name="Thang M."/>
        </authorList>
    </citation>
    <scope>NUCLEOTIDE SEQUENCE</scope>
</reference>
<dbReference type="GO" id="GO:0016757">
    <property type="term" value="F:glycosyltransferase activity"/>
    <property type="evidence" value="ECO:0007669"/>
    <property type="project" value="InterPro"/>
</dbReference>
<dbReference type="EMBL" id="CAMXCT010001090">
    <property type="protein sequence ID" value="CAI3986525.1"/>
    <property type="molecule type" value="Genomic_DNA"/>
</dbReference>
<dbReference type="AlphaFoldDB" id="A0A9P1FTR0"/>
<dbReference type="EMBL" id="CAMXCT030001090">
    <property type="protein sequence ID" value="CAL4773837.1"/>
    <property type="molecule type" value="Genomic_DNA"/>
</dbReference>
<proteinExistence type="inferred from homology"/>
<organism evidence="3">
    <name type="scientific">Cladocopium goreaui</name>
    <dbReference type="NCBI Taxonomy" id="2562237"/>
    <lineage>
        <taxon>Eukaryota</taxon>
        <taxon>Sar</taxon>
        <taxon>Alveolata</taxon>
        <taxon>Dinophyceae</taxon>
        <taxon>Suessiales</taxon>
        <taxon>Symbiodiniaceae</taxon>
        <taxon>Cladocopium</taxon>
    </lineage>
</organism>
<comment type="similarity">
    <text evidence="1">Belongs to the glycosyltransferase 47 family.</text>
</comment>
<dbReference type="EMBL" id="CAMXCT020001090">
    <property type="protein sequence ID" value="CAL1139900.1"/>
    <property type="molecule type" value="Genomic_DNA"/>
</dbReference>
<name>A0A9P1FTR0_9DINO</name>
<dbReference type="PANTHER" id="PTHR11062">
    <property type="entry name" value="EXOSTOSIN HEPARAN SULFATE GLYCOSYLTRANSFERASE -RELATED"/>
    <property type="match status" value="1"/>
</dbReference>
<evidence type="ECO:0000313" key="5">
    <source>
        <dbReference type="Proteomes" id="UP001152797"/>
    </source>
</evidence>
<evidence type="ECO:0000313" key="4">
    <source>
        <dbReference type="EMBL" id="CAL4773837.1"/>
    </source>
</evidence>
<protein>
    <submittedName>
        <fullName evidence="4">Probable glycosyltransferase At3g42180</fullName>
    </submittedName>
</protein>
<dbReference type="InterPro" id="IPR004263">
    <property type="entry name" value="Exostosin"/>
</dbReference>
<dbReference type="Proteomes" id="UP001152797">
    <property type="component" value="Unassembled WGS sequence"/>
</dbReference>
<keyword evidence="5" id="KW-1185">Reference proteome</keyword>
<dbReference type="Pfam" id="PF03016">
    <property type="entry name" value="Exostosin_GT47"/>
    <property type="match status" value="1"/>
</dbReference>
<reference evidence="4 5" key="2">
    <citation type="submission" date="2024-05" db="EMBL/GenBank/DDBJ databases">
        <authorList>
            <person name="Chen Y."/>
            <person name="Shah S."/>
            <person name="Dougan E. K."/>
            <person name="Thang M."/>
            <person name="Chan C."/>
        </authorList>
    </citation>
    <scope>NUCLEOTIDE SEQUENCE [LARGE SCALE GENOMIC DNA]</scope>
</reference>
<evidence type="ECO:0000259" key="2">
    <source>
        <dbReference type="Pfam" id="PF03016"/>
    </source>
</evidence>
<accession>A0A9P1FTR0</accession>
<dbReference type="InterPro" id="IPR040911">
    <property type="entry name" value="Exostosin_GT47"/>
</dbReference>
<dbReference type="OrthoDB" id="1924787at2759"/>
<comment type="caution">
    <text evidence="3">The sequence shown here is derived from an EMBL/GenBank/DDBJ whole genome shotgun (WGS) entry which is preliminary data.</text>
</comment>